<evidence type="ECO:0000256" key="4">
    <source>
        <dbReference type="ARBA" id="ARBA00022490"/>
    </source>
</evidence>
<feature type="region of interest" description="Disordered" evidence="13">
    <location>
        <begin position="58"/>
        <end position="78"/>
    </location>
</feature>
<feature type="compositionally biased region" description="Acidic residues" evidence="13">
    <location>
        <begin position="1154"/>
        <end position="1165"/>
    </location>
</feature>
<dbReference type="InterPro" id="IPR001245">
    <property type="entry name" value="Ser-Thr/Tyr_kinase_cat_dom"/>
</dbReference>
<evidence type="ECO:0000256" key="13">
    <source>
        <dbReference type="SAM" id="MobiDB-lite"/>
    </source>
</evidence>
<feature type="compositionally biased region" description="Basic and acidic residues" evidence="13">
    <location>
        <begin position="1216"/>
        <end position="1226"/>
    </location>
</feature>
<dbReference type="PANTHER" id="PTHR44329:SF17">
    <property type="entry name" value="MITOGEN-ACTIVATED PROTEIN KINASE KINASE KINASE 12"/>
    <property type="match status" value="1"/>
</dbReference>
<accession>A0ABQ8MDS1</accession>
<keyword evidence="12" id="KW-0175">Coiled coil</keyword>
<dbReference type="InterPro" id="IPR011009">
    <property type="entry name" value="Kinase-like_dom_sf"/>
</dbReference>
<organism evidence="16 17">
    <name type="scientific">Labeo rohita</name>
    <name type="common">Indian major carp</name>
    <name type="synonym">Cyprinus rohita</name>
    <dbReference type="NCBI Taxonomy" id="84645"/>
    <lineage>
        <taxon>Eukaryota</taxon>
        <taxon>Metazoa</taxon>
        <taxon>Chordata</taxon>
        <taxon>Craniata</taxon>
        <taxon>Vertebrata</taxon>
        <taxon>Euteleostomi</taxon>
        <taxon>Actinopterygii</taxon>
        <taxon>Neopterygii</taxon>
        <taxon>Teleostei</taxon>
        <taxon>Ostariophysi</taxon>
        <taxon>Cypriniformes</taxon>
        <taxon>Cyprinidae</taxon>
        <taxon>Labeoninae</taxon>
        <taxon>Labeonini</taxon>
        <taxon>Labeo</taxon>
    </lineage>
</organism>
<feature type="domain" description="Protein kinase" evidence="14">
    <location>
        <begin position="516"/>
        <end position="795"/>
    </location>
</feature>
<evidence type="ECO:0000256" key="11">
    <source>
        <dbReference type="ARBA" id="ARBA00048329"/>
    </source>
</evidence>
<evidence type="ECO:0000256" key="1">
    <source>
        <dbReference type="ARBA" id="ARBA00004496"/>
    </source>
</evidence>
<dbReference type="Pfam" id="PF00078">
    <property type="entry name" value="RVT_1"/>
    <property type="match status" value="1"/>
</dbReference>
<evidence type="ECO:0000259" key="15">
    <source>
        <dbReference type="PROSITE" id="PS50878"/>
    </source>
</evidence>
<gene>
    <name evidence="16" type="ORF">H4Q32_030065</name>
</gene>
<evidence type="ECO:0000313" key="17">
    <source>
        <dbReference type="Proteomes" id="UP000830375"/>
    </source>
</evidence>
<dbReference type="Pfam" id="PF07714">
    <property type="entry name" value="PK_Tyr_Ser-Thr"/>
    <property type="match status" value="1"/>
</dbReference>
<dbReference type="PRINTS" id="PR00109">
    <property type="entry name" value="TYRKINASE"/>
</dbReference>
<dbReference type="Gene3D" id="1.10.510.10">
    <property type="entry name" value="Transferase(Phosphotransferase) domain 1"/>
    <property type="match status" value="1"/>
</dbReference>
<keyword evidence="4" id="KW-0963">Cytoplasm</keyword>
<dbReference type="PROSITE" id="PS50878">
    <property type="entry name" value="RT_POL"/>
    <property type="match status" value="1"/>
</dbReference>
<evidence type="ECO:0000256" key="2">
    <source>
        <dbReference type="ARBA" id="ARBA00006529"/>
    </source>
</evidence>
<evidence type="ECO:0000259" key="14">
    <source>
        <dbReference type="PROSITE" id="PS50011"/>
    </source>
</evidence>
<comment type="subcellular location">
    <subcellularLocation>
        <location evidence="1">Cytoplasm</location>
    </subcellularLocation>
</comment>
<name>A0ABQ8MDS1_LABRO</name>
<protein>
    <recommendedName>
        <fullName evidence="3">mitogen-activated protein kinase kinase kinase</fullName>
        <ecNumber evidence="3">2.7.11.25</ecNumber>
    </recommendedName>
</protein>
<keyword evidence="8 16" id="KW-0418">Kinase</keyword>
<dbReference type="EMBL" id="JACTAM010000009">
    <property type="protein sequence ID" value="KAI2661044.1"/>
    <property type="molecule type" value="Genomic_DNA"/>
</dbReference>
<feature type="compositionally biased region" description="Low complexity" evidence="13">
    <location>
        <begin position="1030"/>
        <end position="1041"/>
    </location>
</feature>
<keyword evidence="7" id="KW-0547">Nucleotide-binding</keyword>
<comment type="similarity">
    <text evidence="2">Belongs to the protein kinase superfamily. STE Ser/Thr protein kinase family. MAP kinase kinase kinase subfamily.</text>
</comment>
<keyword evidence="6" id="KW-0808">Transferase</keyword>
<comment type="caution">
    <text evidence="16">The sequence shown here is derived from an EMBL/GenBank/DDBJ whole genome shotgun (WGS) entry which is preliminary data.</text>
</comment>
<dbReference type="Proteomes" id="UP000830375">
    <property type="component" value="Unassembled WGS sequence"/>
</dbReference>
<dbReference type="PROSITE" id="PS50011">
    <property type="entry name" value="PROTEIN_KINASE_DOM"/>
    <property type="match status" value="1"/>
</dbReference>
<feature type="compositionally biased region" description="Basic residues" evidence="13">
    <location>
        <begin position="963"/>
        <end position="975"/>
    </location>
</feature>
<evidence type="ECO:0000256" key="8">
    <source>
        <dbReference type="ARBA" id="ARBA00022777"/>
    </source>
</evidence>
<dbReference type="GO" id="GO:0016301">
    <property type="term" value="F:kinase activity"/>
    <property type="evidence" value="ECO:0007669"/>
    <property type="project" value="UniProtKB-KW"/>
</dbReference>
<dbReference type="SMART" id="SM00220">
    <property type="entry name" value="S_TKc"/>
    <property type="match status" value="1"/>
</dbReference>
<keyword evidence="9" id="KW-0067">ATP-binding</keyword>
<evidence type="ECO:0000256" key="12">
    <source>
        <dbReference type="SAM" id="Coils"/>
    </source>
</evidence>
<dbReference type="PIRSF" id="PIRSF500741">
    <property type="entry name" value="MAPKKK12"/>
    <property type="match status" value="1"/>
</dbReference>
<sequence length="1304" mass="143071">MACVHEQHAPSPSLSGFSTPLSEPPFCRPDSEVPASTPDTELTPTQCVLRNVLSIDPVGGGSGTHTHSNSPTLSDEPANFSNSVLKLQEGGAEGGAVRNQSDSFRLQAGGGGFLEGLFGCLKPVWTMIGKAYSTEHKQSQEGEYSSRRALGCFSVFLDGDNGMSLSESWEVPFEEISELQWVGSGAQGAVFLGKFHGEEVAVKKVRDIKETEIKHLRKLKHPNIITFNHFMNILPYLRERSKSIRSSLLSIALLVLRRAAIKSNTRYTQRCGSHNSTLGANQSGFKSGHSTETALLSVTEALRIAKADSRSSLIFLDLSAAFDTVSHQILLSILSSLGITGIPLCWFKSCLTGRSFRVAWGGEVSKAHHLATGVRQGSVLGPLLFSIYTTSLGPIIQAHGFSYHYDPTVAARISGCLMDISAGMKEHHLQLNLEKTELLVFPATPTLQHDFTIHLEQATQLLVQALVISRLDYCSALLAGLPSCTITPLQMIQNAEARLVFNEPKRAHVTPLFISLHWLPVAARIKFKSLMLAYRAATGSAPAYLHSLLPIYTLSRSPRSTSERRLIVPSQRGTKSLSRTFSYAVPGWWNDLPTAIRNANSLTTFKGVCTQAPCYCIIMEYCAQGQLYEVLRAGRKITPSLLVDWAMGIAGGMNYLHLHKIIHRDLKSPNMLITHDDLVKISDFGTSKELRDKSTKMSFAGTVAWMAPEVIRNEPVSEKVDIWSFGVVLWEMLTGEIPYKDVDSSAIIWGVGNNSLQLPLPESCPDGFKILLRQCWNCKPRNRPSFRQILLHLDIASADVLSTPQETYFKSQAEWREEVKQHFEKIKSEGTCLHRLDEELINRRREELRHALDIREHYERKLERANNLYMELNAVMLQLELKEKELLRREQCLDKKYPGLFKHHPSTTVDKLIKKRSVPQKLPPHGKRPDLLRSEIILPKMDAGVLQVTVPPCTNRGPTSPSRARRVKTRHRRSGRGSSGDLSGPKHPSAPASREREPPLSNTTTPAPPLNETASGGTIREGQLEPPPLKLSSSSPDLLCSTRRVEDGVSGAATTEALGRETSGGAEAGAGLDETPPRSDTASEDAASLPFSSSPDSPCCGRSGAVGRTHVGEEREEGTGAVRLPRGSSGSHLTPSAILYRAAITRKQRRGVSSEEEEGEVDSEVELPRRRRPTSITKCQSVSTFSSENLSVSEGEEGHTTDHSHSGTPDVVSTNTDERLDDRSDDLISQGSEIPVDITDPTLSEREAAALEQERANFDLEQNILETRALCEDSDCDSAELDQSGSGEPSRPPSAGGWGQGPQN</sequence>
<feature type="region of interest" description="Disordered" evidence="13">
    <location>
        <begin position="1274"/>
        <end position="1304"/>
    </location>
</feature>
<dbReference type="InterPro" id="IPR000477">
    <property type="entry name" value="RT_dom"/>
</dbReference>
<evidence type="ECO:0000313" key="16">
    <source>
        <dbReference type="EMBL" id="KAI2661044.1"/>
    </source>
</evidence>
<dbReference type="InterPro" id="IPR051681">
    <property type="entry name" value="Ser/Thr_Kinases-Pseudokinases"/>
</dbReference>
<feature type="compositionally biased region" description="Polar residues" evidence="13">
    <location>
        <begin position="10"/>
        <end position="21"/>
    </location>
</feature>
<dbReference type="PIRSF" id="PIRSF038165">
    <property type="entry name" value="MAPKKK12_MAPKKK13"/>
    <property type="match status" value="1"/>
</dbReference>
<dbReference type="InterPro" id="IPR027257">
    <property type="entry name" value="MAPKKK12"/>
</dbReference>
<feature type="compositionally biased region" description="Polar residues" evidence="13">
    <location>
        <begin position="69"/>
        <end position="78"/>
    </location>
</feature>
<dbReference type="SUPFAM" id="SSF56112">
    <property type="entry name" value="Protein kinase-like (PK-like)"/>
    <property type="match status" value="1"/>
</dbReference>
<dbReference type="PROSITE" id="PS00108">
    <property type="entry name" value="PROTEIN_KINASE_ST"/>
    <property type="match status" value="1"/>
</dbReference>
<feature type="compositionally biased region" description="Polar residues" evidence="13">
    <location>
        <begin position="1174"/>
        <end position="1192"/>
    </location>
</feature>
<evidence type="ECO:0000256" key="5">
    <source>
        <dbReference type="ARBA" id="ARBA00022527"/>
    </source>
</evidence>
<feature type="domain" description="Reverse transcriptase" evidence="15">
    <location>
        <begin position="197"/>
        <end position="478"/>
    </location>
</feature>
<dbReference type="Gene3D" id="3.30.200.20">
    <property type="entry name" value="Phosphorylase Kinase, domain 1"/>
    <property type="match status" value="1"/>
</dbReference>
<evidence type="ECO:0000256" key="6">
    <source>
        <dbReference type="ARBA" id="ARBA00022679"/>
    </source>
</evidence>
<dbReference type="PANTHER" id="PTHR44329">
    <property type="entry name" value="SERINE/THREONINE-PROTEIN KINASE TNNI3K-RELATED"/>
    <property type="match status" value="1"/>
</dbReference>
<evidence type="ECO:0000256" key="7">
    <source>
        <dbReference type="ARBA" id="ARBA00022741"/>
    </source>
</evidence>
<comment type="catalytic activity">
    <reaction evidence="10">
        <text>L-threonyl-[protein] + ATP = O-phospho-L-threonyl-[protein] + ADP + H(+)</text>
        <dbReference type="Rhea" id="RHEA:46608"/>
        <dbReference type="Rhea" id="RHEA-COMP:11060"/>
        <dbReference type="Rhea" id="RHEA-COMP:11605"/>
        <dbReference type="ChEBI" id="CHEBI:15378"/>
        <dbReference type="ChEBI" id="CHEBI:30013"/>
        <dbReference type="ChEBI" id="CHEBI:30616"/>
        <dbReference type="ChEBI" id="CHEBI:61977"/>
        <dbReference type="ChEBI" id="CHEBI:456216"/>
        <dbReference type="EC" id="2.7.11.25"/>
    </reaction>
</comment>
<proteinExistence type="inferred from homology"/>
<feature type="coiled-coil region" evidence="12">
    <location>
        <begin position="848"/>
        <end position="882"/>
    </location>
</feature>
<evidence type="ECO:0000256" key="9">
    <source>
        <dbReference type="ARBA" id="ARBA00022840"/>
    </source>
</evidence>
<feature type="region of interest" description="Disordered" evidence="13">
    <location>
        <begin position="949"/>
        <end position="1245"/>
    </location>
</feature>
<dbReference type="InterPro" id="IPR000719">
    <property type="entry name" value="Prot_kinase_dom"/>
</dbReference>
<dbReference type="InterPro" id="IPR017419">
    <property type="entry name" value="MAP3K12_MAP3K13"/>
</dbReference>
<dbReference type="EC" id="2.7.11.25" evidence="3"/>
<comment type="catalytic activity">
    <reaction evidence="11">
        <text>L-seryl-[protein] + ATP = O-phospho-L-seryl-[protein] + ADP + H(+)</text>
        <dbReference type="Rhea" id="RHEA:17989"/>
        <dbReference type="Rhea" id="RHEA-COMP:9863"/>
        <dbReference type="Rhea" id="RHEA-COMP:11604"/>
        <dbReference type="ChEBI" id="CHEBI:15378"/>
        <dbReference type="ChEBI" id="CHEBI:29999"/>
        <dbReference type="ChEBI" id="CHEBI:30616"/>
        <dbReference type="ChEBI" id="CHEBI:83421"/>
        <dbReference type="ChEBI" id="CHEBI:456216"/>
        <dbReference type="EC" id="2.7.11.25"/>
    </reaction>
</comment>
<evidence type="ECO:0000256" key="10">
    <source>
        <dbReference type="ARBA" id="ARBA00047559"/>
    </source>
</evidence>
<keyword evidence="5" id="KW-0723">Serine/threonine-protein kinase</keyword>
<feature type="region of interest" description="Disordered" evidence="13">
    <location>
        <begin position="1"/>
        <end position="44"/>
    </location>
</feature>
<feature type="compositionally biased region" description="Basic and acidic residues" evidence="13">
    <location>
        <begin position="1196"/>
        <end position="1205"/>
    </location>
</feature>
<keyword evidence="17" id="KW-1185">Reference proteome</keyword>
<dbReference type="InterPro" id="IPR008271">
    <property type="entry name" value="Ser/Thr_kinase_AS"/>
</dbReference>
<evidence type="ECO:0000256" key="3">
    <source>
        <dbReference type="ARBA" id="ARBA00012406"/>
    </source>
</evidence>
<reference evidence="16 17" key="1">
    <citation type="submission" date="2022-01" db="EMBL/GenBank/DDBJ databases">
        <title>A high-quality chromosome-level genome assembly of rohu carp, Labeo rohita.</title>
        <authorList>
            <person name="Arick M.A. II"/>
            <person name="Hsu C.-Y."/>
            <person name="Magbanua Z."/>
            <person name="Pechanova O."/>
            <person name="Grover C."/>
            <person name="Miller E."/>
            <person name="Thrash A."/>
            <person name="Ezzel L."/>
            <person name="Alam S."/>
            <person name="Benzie J."/>
            <person name="Hamilton M."/>
            <person name="Karsi A."/>
            <person name="Lawrence M.L."/>
            <person name="Peterson D.G."/>
        </authorList>
    </citation>
    <scope>NUCLEOTIDE SEQUENCE [LARGE SCALE GENOMIC DNA]</scope>
    <source>
        <strain evidence="17">BAU-BD-2019</strain>
        <tissue evidence="16">Blood</tissue>
    </source>
</reference>